<dbReference type="Pfam" id="PF12804">
    <property type="entry name" value="NTP_transf_3"/>
    <property type="match status" value="1"/>
</dbReference>
<dbReference type="GO" id="GO:0016779">
    <property type="term" value="F:nucleotidyltransferase activity"/>
    <property type="evidence" value="ECO:0007669"/>
    <property type="project" value="UniProtKB-ARBA"/>
</dbReference>
<dbReference type="GO" id="GO:0005085">
    <property type="term" value="F:guanyl-nucleotide exchange factor activity"/>
    <property type="evidence" value="ECO:0007669"/>
    <property type="project" value="EnsemblFungi"/>
</dbReference>
<dbReference type="PANTHER" id="PTHR45989">
    <property type="entry name" value="TRANSLATION INITIATION FACTOR EIF-2B SUBUNIT GAMMA"/>
    <property type="match status" value="1"/>
</dbReference>
<feature type="domain" description="EIF2B subunit epsilon/gamma LbH" evidence="11">
    <location>
        <begin position="327"/>
        <end position="404"/>
    </location>
</feature>
<evidence type="ECO:0000313" key="13">
    <source>
        <dbReference type="Proteomes" id="UP000002258"/>
    </source>
</evidence>
<dbReference type="SUPFAM" id="SSF53448">
    <property type="entry name" value="Nucleotide-diphospho-sugar transferases"/>
    <property type="match status" value="1"/>
</dbReference>
<dbReference type="GO" id="GO:0005829">
    <property type="term" value="C:cytosol"/>
    <property type="evidence" value="ECO:0007669"/>
    <property type="project" value="UniProtKB-SubCell"/>
</dbReference>
<evidence type="ECO:0000256" key="8">
    <source>
        <dbReference type="ARBA" id="ARBA00046432"/>
    </source>
</evidence>
<comment type="subcellular location">
    <subcellularLocation>
        <location evidence="1">Cytoplasm</location>
        <location evidence="1">Cytosol</location>
    </subcellularLocation>
</comment>
<dbReference type="RefSeq" id="XP_001386515.2">
    <property type="nucleotide sequence ID" value="XM_001386478.1"/>
</dbReference>
<dbReference type="Gene3D" id="3.90.550.10">
    <property type="entry name" value="Spore Coat Polysaccharide Biosynthesis Protein SpsA, Chain A"/>
    <property type="match status" value="1"/>
</dbReference>
<feature type="region of interest" description="Disordered" evidence="9">
    <location>
        <begin position="428"/>
        <end position="467"/>
    </location>
</feature>
<reference evidence="12 13" key="1">
    <citation type="journal article" date="2007" name="Nat. Biotechnol.">
        <title>Genome sequence of the lignocellulose-bioconverting and xylose-fermenting yeast Pichia stipitis.</title>
        <authorList>
            <person name="Jeffries T.W."/>
            <person name="Grigoriev I.V."/>
            <person name="Grimwood J."/>
            <person name="Laplaza J.M."/>
            <person name="Aerts A."/>
            <person name="Salamov A."/>
            <person name="Schmutz J."/>
            <person name="Lindquist E."/>
            <person name="Dehal P."/>
            <person name="Shapiro H."/>
            <person name="Jin Y.S."/>
            <person name="Passoth V."/>
            <person name="Richardson P.M."/>
        </authorList>
    </citation>
    <scope>NUCLEOTIDE SEQUENCE [LARGE SCALE GENOMIC DNA]</scope>
    <source>
        <strain evidence="13">ATCC 58785 / CBS 6054 / NBRC 10063 / NRRL Y-11545</strain>
    </source>
</reference>
<dbReference type="Pfam" id="PF25084">
    <property type="entry name" value="LbH_EIF2B"/>
    <property type="match status" value="1"/>
</dbReference>
<evidence type="ECO:0000256" key="5">
    <source>
        <dbReference type="ARBA" id="ARBA00022917"/>
    </source>
</evidence>
<evidence type="ECO:0000256" key="3">
    <source>
        <dbReference type="ARBA" id="ARBA00022490"/>
    </source>
</evidence>
<dbReference type="InterPro" id="IPR025877">
    <property type="entry name" value="MobA-like_NTP_Trfase"/>
</dbReference>
<dbReference type="AlphaFoldDB" id="A3M0A6"/>
<evidence type="ECO:0000256" key="1">
    <source>
        <dbReference type="ARBA" id="ARBA00004514"/>
    </source>
</evidence>
<feature type="compositionally biased region" description="Acidic residues" evidence="9">
    <location>
        <begin position="437"/>
        <end position="459"/>
    </location>
</feature>
<dbReference type="GO" id="GO:0003743">
    <property type="term" value="F:translation initiation factor activity"/>
    <property type="evidence" value="ECO:0007669"/>
    <property type="project" value="UniProtKB-KW"/>
</dbReference>
<dbReference type="OrthoDB" id="10250549at2759"/>
<comment type="similarity">
    <text evidence="2">Belongs to the eIF-2B gamma/epsilon subunits family.</text>
</comment>
<dbReference type="GO" id="GO:1903574">
    <property type="term" value="P:negative regulation of cellular response to amino acid starvation"/>
    <property type="evidence" value="ECO:0007669"/>
    <property type="project" value="EnsemblFungi"/>
</dbReference>
<evidence type="ECO:0000256" key="6">
    <source>
        <dbReference type="ARBA" id="ARBA00044196"/>
    </source>
</evidence>
<dbReference type="PANTHER" id="PTHR45989:SF1">
    <property type="entry name" value="TRANSLATION INITIATION FACTOR EIF-2B SUBUNIT GAMMA"/>
    <property type="match status" value="1"/>
</dbReference>
<evidence type="ECO:0000256" key="9">
    <source>
        <dbReference type="SAM" id="MobiDB-lite"/>
    </source>
</evidence>
<dbReference type="EMBL" id="CP000502">
    <property type="protein sequence ID" value="ABN68486.2"/>
    <property type="molecule type" value="Genomic_DNA"/>
</dbReference>
<dbReference type="Proteomes" id="UP000002258">
    <property type="component" value="Chromosome 8"/>
</dbReference>
<evidence type="ECO:0000256" key="7">
    <source>
        <dbReference type="ARBA" id="ARBA00044229"/>
    </source>
</evidence>
<evidence type="ECO:0000313" key="12">
    <source>
        <dbReference type="EMBL" id="ABN68486.2"/>
    </source>
</evidence>
<evidence type="ECO:0000259" key="11">
    <source>
        <dbReference type="Pfam" id="PF25084"/>
    </source>
</evidence>
<dbReference type="OMA" id="IRTQMCW"/>
<dbReference type="InterPro" id="IPR056764">
    <property type="entry name" value="LbH_EIF2B3/5"/>
</dbReference>
<sequence>MEFHAIILCGDGKALSPFSATRSTGSPKALLPIANKPMLSYVLDWCEKAFFPRVTVVVGTDAESDIQNAVDQYKADKVKENQDKDASDDGTGHSTAIEVYGFDAENSGQIIYQLYKSNAWKPYQNFVILPCDLVTNLPPQVLIEAYRSKDESDLGLIVHYRNQLDIEDKKSKIFDKNYTIYGDVSDGGRKFLDIYSKEDIDFHKALKIRTQMCWRYPQATISTKLLNSCVFFGSEQIFKVFEDNPDKFSESYFKNRSVTKVVRDLARRSWRHSENKESIAFLVVPHQATFFRSCNLPVLMEANRHFMKIQATEKGQTGFAGPKDKTAANVGIDSLIGDNTLLGERTNVKKTVVGSRCNIGKRVKLTGCLVMNNVTIEDDVQLENCIIGNNVLIHSKCKLTNCNVESTNEVARGTQAKGDTLLRFSLEGDESAIGSSSDEDDSEDDSESDFSDYEDEYANNDDGLFGY</sequence>
<dbReference type="eggNOG" id="KOG1462">
    <property type="taxonomic scope" value="Eukaryota"/>
</dbReference>
<dbReference type="InParanoid" id="A3M0A6"/>
<dbReference type="STRING" id="322104.A3M0A6"/>
<dbReference type="KEGG" id="pic:PICST_64224"/>
<dbReference type="Gene3D" id="2.160.10.10">
    <property type="entry name" value="Hexapeptide repeat proteins"/>
    <property type="match status" value="1"/>
</dbReference>
<comment type="subunit">
    <text evidence="8">Component of the translation initiation factor 2B (eIF2B) complex which is a heterodecamer of two sets of five different subunits: alpha, beta, gamma, delta and epsilon. Subunits alpha, beta and delta comprise a regulatory subcomplex and subunits epsilon and gamma comprise a catalytic subcomplex. Within the complex, the hexameric regulatory complex resides at the center, with the two heterodimeric catalytic subcomplexes bound on opposite sides.</text>
</comment>
<feature type="domain" description="MobA-like NTP transferase" evidence="10">
    <location>
        <begin position="19"/>
        <end position="135"/>
    </location>
</feature>
<dbReference type="InterPro" id="IPR051960">
    <property type="entry name" value="eIF2B_gamma"/>
</dbReference>
<keyword evidence="5" id="KW-0648">Protein biosynthesis</keyword>
<dbReference type="FunCoup" id="A3M0A6">
    <property type="interactions" value="539"/>
</dbReference>
<dbReference type="CDD" id="cd04652">
    <property type="entry name" value="LbH_eIF2B_gamma_C"/>
    <property type="match status" value="1"/>
</dbReference>
<dbReference type="GO" id="GO:0005851">
    <property type="term" value="C:eukaryotic translation initiation factor 2B complex"/>
    <property type="evidence" value="ECO:0007669"/>
    <property type="project" value="EnsemblFungi"/>
</dbReference>
<gene>
    <name evidence="12" type="primary">eIF2B</name>
    <name evidence="12" type="ORF">PICST_64224</name>
</gene>
<dbReference type="GO" id="GO:0006446">
    <property type="term" value="P:regulation of translational initiation"/>
    <property type="evidence" value="ECO:0007669"/>
    <property type="project" value="EnsemblFungi"/>
</dbReference>
<evidence type="ECO:0000256" key="4">
    <source>
        <dbReference type="ARBA" id="ARBA00022540"/>
    </source>
</evidence>
<keyword evidence="3" id="KW-0963">Cytoplasm</keyword>
<accession>A3M0A6</accession>
<name>A3M0A6_PICST</name>
<evidence type="ECO:0000256" key="2">
    <source>
        <dbReference type="ARBA" id="ARBA00007878"/>
    </source>
</evidence>
<dbReference type="GO" id="GO:0002183">
    <property type="term" value="P:cytoplasmic translational initiation"/>
    <property type="evidence" value="ECO:0007669"/>
    <property type="project" value="TreeGrafter"/>
</dbReference>
<keyword evidence="4 12" id="KW-0396">Initiation factor</keyword>
<organism evidence="12 13">
    <name type="scientific">Scheffersomyces stipitis (strain ATCC 58785 / CBS 6054 / NBRC 10063 / NRRL Y-11545)</name>
    <name type="common">Yeast</name>
    <name type="synonym">Pichia stipitis</name>
    <dbReference type="NCBI Taxonomy" id="322104"/>
    <lineage>
        <taxon>Eukaryota</taxon>
        <taxon>Fungi</taxon>
        <taxon>Dikarya</taxon>
        <taxon>Ascomycota</taxon>
        <taxon>Saccharomycotina</taxon>
        <taxon>Pichiomycetes</taxon>
        <taxon>Debaryomycetaceae</taxon>
        <taxon>Scheffersomyces</taxon>
    </lineage>
</organism>
<protein>
    <recommendedName>
        <fullName evidence="6">Translation initiation factor eIF2B subunit gamma</fullName>
    </recommendedName>
    <alternativeName>
        <fullName evidence="7">eIF2B GDP-GTP exchange factor subunit gamma</fullName>
    </alternativeName>
</protein>
<dbReference type="HOGENOM" id="CLU_016743_3_0_1"/>
<proteinExistence type="inferred from homology"/>
<evidence type="ECO:0000259" key="10">
    <source>
        <dbReference type="Pfam" id="PF12804"/>
    </source>
</evidence>
<dbReference type="InterPro" id="IPR029044">
    <property type="entry name" value="Nucleotide-diphossugar_trans"/>
</dbReference>
<keyword evidence="13" id="KW-1185">Reference proteome</keyword>
<dbReference type="GeneID" id="4841155"/>